<organism evidence="2 3">
    <name type="scientific">Allostreptomyces psammosilenae</name>
    <dbReference type="NCBI Taxonomy" id="1892865"/>
    <lineage>
        <taxon>Bacteria</taxon>
        <taxon>Bacillati</taxon>
        <taxon>Actinomycetota</taxon>
        <taxon>Actinomycetes</taxon>
        <taxon>Kitasatosporales</taxon>
        <taxon>Streptomycetaceae</taxon>
        <taxon>Allostreptomyces</taxon>
    </lineage>
</organism>
<accession>A0A853A9E4</accession>
<dbReference type="NCBIfam" id="TIGR03083">
    <property type="entry name" value="maleylpyruvate isomerase family mycothiol-dependent enzyme"/>
    <property type="match status" value="1"/>
</dbReference>
<evidence type="ECO:0000259" key="1">
    <source>
        <dbReference type="Pfam" id="PF11716"/>
    </source>
</evidence>
<dbReference type="Pfam" id="PF11716">
    <property type="entry name" value="MDMPI_N"/>
    <property type="match status" value="1"/>
</dbReference>
<evidence type="ECO:0000313" key="2">
    <source>
        <dbReference type="EMBL" id="NYI07032.1"/>
    </source>
</evidence>
<dbReference type="GO" id="GO:0046872">
    <property type="term" value="F:metal ion binding"/>
    <property type="evidence" value="ECO:0007669"/>
    <property type="project" value="InterPro"/>
</dbReference>
<comment type="caution">
    <text evidence="2">The sequence shown here is derived from an EMBL/GenBank/DDBJ whole genome shotgun (WGS) entry which is preliminary data.</text>
</comment>
<reference evidence="2 3" key="1">
    <citation type="submission" date="2020-07" db="EMBL/GenBank/DDBJ databases">
        <title>Sequencing the genomes of 1000 actinobacteria strains.</title>
        <authorList>
            <person name="Klenk H.-P."/>
        </authorList>
    </citation>
    <scope>NUCLEOTIDE SEQUENCE [LARGE SCALE GENOMIC DNA]</scope>
    <source>
        <strain evidence="2 3">DSM 42178</strain>
    </source>
</reference>
<dbReference type="RefSeq" id="WP_312892682.1">
    <property type="nucleotide sequence ID" value="NZ_JACBZD010000001.1"/>
</dbReference>
<dbReference type="Gene3D" id="1.20.120.450">
    <property type="entry name" value="dinb family like domain"/>
    <property type="match status" value="1"/>
</dbReference>
<sequence>MPLAPHPALTAFTTEAEALAAALSGLPEERFDAPTRCVPWTLRDLLGHVHMTIGRVPGMLAAPAPADGDGALVTAAGYYRPDERFSAATNAVRVDGARELAAGFGSGRELVRELAAGCARVAAAVAAEPADRRVRTRHGDPMTLDDFMTTRVVELAVHGLDAAEALGRPAWLTDRAAEVVLGLLFAGGQRAALAATGWDPVTCLAKATGRAGLNDTEREIVSVHGIRWLALG</sequence>
<dbReference type="InterPro" id="IPR034660">
    <property type="entry name" value="DinB/YfiT-like"/>
</dbReference>
<dbReference type="AlphaFoldDB" id="A0A853A9E4"/>
<dbReference type="InterPro" id="IPR017517">
    <property type="entry name" value="Maleyloyr_isom"/>
</dbReference>
<name>A0A853A9E4_9ACTN</name>
<feature type="domain" description="Mycothiol-dependent maleylpyruvate isomerase metal-binding" evidence="1">
    <location>
        <begin position="13"/>
        <end position="163"/>
    </location>
</feature>
<dbReference type="EMBL" id="JACBZD010000001">
    <property type="protein sequence ID" value="NYI07032.1"/>
    <property type="molecule type" value="Genomic_DNA"/>
</dbReference>
<proteinExistence type="predicted"/>
<dbReference type="Proteomes" id="UP000567795">
    <property type="component" value="Unassembled WGS sequence"/>
</dbReference>
<dbReference type="SUPFAM" id="SSF109854">
    <property type="entry name" value="DinB/YfiT-like putative metalloenzymes"/>
    <property type="match status" value="1"/>
</dbReference>
<evidence type="ECO:0000313" key="3">
    <source>
        <dbReference type="Proteomes" id="UP000567795"/>
    </source>
</evidence>
<protein>
    <submittedName>
        <fullName evidence="2">Uncharacterized protein (TIGR03083 family)</fullName>
    </submittedName>
</protein>
<dbReference type="InterPro" id="IPR024344">
    <property type="entry name" value="MDMPI_metal-binding"/>
</dbReference>
<gene>
    <name evidence="2" type="ORF">FHU37_003975</name>
</gene>
<keyword evidence="3" id="KW-1185">Reference proteome</keyword>